<dbReference type="PROSITE" id="PS50006">
    <property type="entry name" value="FHA_DOMAIN"/>
    <property type="match status" value="1"/>
</dbReference>
<name>W9WQY6_9EURO</name>
<dbReference type="GeneID" id="19194084"/>
<dbReference type="GO" id="GO:0005634">
    <property type="term" value="C:nucleus"/>
    <property type="evidence" value="ECO:0007669"/>
    <property type="project" value="TreeGrafter"/>
</dbReference>
<keyword evidence="2" id="KW-0804">Transcription</keyword>
<reference evidence="5 6" key="1">
    <citation type="submission" date="2013-03" db="EMBL/GenBank/DDBJ databases">
        <title>The Genome Sequence of Cladophialophora psammophila CBS 110553.</title>
        <authorList>
            <consortium name="The Broad Institute Genomics Platform"/>
            <person name="Cuomo C."/>
            <person name="de Hoog S."/>
            <person name="Gorbushina A."/>
            <person name="Walker B."/>
            <person name="Young S.K."/>
            <person name="Zeng Q."/>
            <person name="Gargeya S."/>
            <person name="Fitzgerald M."/>
            <person name="Haas B."/>
            <person name="Abouelleil A."/>
            <person name="Allen A.W."/>
            <person name="Alvarado L."/>
            <person name="Arachchi H.M."/>
            <person name="Berlin A.M."/>
            <person name="Chapman S.B."/>
            <person name="Gainer-Dewar J."/>
            <person name="Goldberg J."/>
            <person name="Griggs A."/>
            <person name="Gujja S."/>
            <person name="Hansen M."/>
            <person name="Howarth C."/>
            <person name="Imamovic A."/>
            <person name="Ireland A."/>
            <person name="Larimer J."/>
            <person name="McCowan C."/>
            <person name="Murphy C."/>
            <person name="Pearson M."/>
            <person name="Poon T.W."/>
            <person name="Priest M."/>
            <person name="Roberts A."/>
            <person name="Saif S."/>
            <person name="Shea T."/>
            <person name="Sisk P."/>
            <person name="Sykes S."/>
            <person name="Wortman J."/>
            <person name="Nusbaum C."/>
            <person name="Birren B."/>
        </authorList>
    </citation>
    <scope>NUCLEOTIDE SEQUENCE [LARGE SCALE GENOMIC DNA]</scope>
    <source>
        <strain evidence="5 6">CBS 110553</strain>
    </source>
</reference>
<accession>W9WQY6</accession>
<evidence type="ECO:0000256" key="2">
    <source>
        <dbReference type="ARBA" id="ARBA00023163"/>
    </source>
</evidence>
<feature type="domain" description="FHA" evidence="4">
    <location>
        <begin position="83"/>
        <end position="147"/>
    </location>
</feature>
<dbReference type="InterPro" id="IPR000253">
    <property type="entry name" value="FHA_dom"/>
</dbReference>
<keyword evidence="1" id="KW-0805">Transcription regulation</keyword>
<dbReference type="GO" id="GO:0006351">
    <property type="term" value="P:DNA-templated transcription"/>
    <property type="evidence" value="ECO:0007669"/>
    <property type="project" value="InterPro"/>
</dbReference>
<evidence type="ECO:0000259" key="4">
    <source>
        <dbReference type="PROSITE" id="PS50006"/>
    </source>
</evidence>
<dbReference type="AlphaFoldDB" id="W9WQY6"/>
<keyword evidence="6" id="KW-1185">Reference proteome</keyword>
<dbReference type="GO" id="GO:0008270">
    <property type="term" value="F:zinc ion binding"/>
    <property type="evidence" value="ECO:0007669"/>
    <property type="project" value="InterPro"/>
</dbReference>
<dbReference type="HOGENOM" id="CLU_792274_0_0_1"/>
<dbReference type="PANTHER" id="PTHR47424:SF12">
    <property type="entry name" value="TRANSCRIPTION FACTOR ASQA"/>
    <property type="match status" value="1"/>
</dbReference>
<dbReference type="RefSeq" id="XP_007748157.1">
    <property type="nucleotide sequence ID" value="XM_007749967.1"/>
</dbReference>
<comment type="caution">
    <text evidence="5">The sequence shown here is derived from an EMBL/GenBank/DDBJ whole genome shotgun (WGS) entry which is preliminary data.</text>
</comment>
<dbReference type="InterPro" id="IPR051127">
    <property type="entry name" value="Fungal_SecMet_Regulators"/>
</dbReference>
<dbReference type="Proteomes" id="UP000019471">
    <property type="component" value="Unassembled WGS sequence"/>
</dbReference>
<evidence type="ECO:0000256" key="3">
    <source>
        <dbReference type="ARBA" id="ARBA00023242"/>
    </source>
</evidence>
<evidence type="ECO:0000256" key="1">
    <source>
        <dbReference type="ARBA" id="ARBA00023015"/>
    </source>
</evidence>
<evidence type="ECO:0000313" key="6">
    <source>
        <dbReference type="Proteomes" id="UP000019471"/>
    </source>
</evidence>
<dbReference type="GO" id="GO:0000435">
    <property type="term" value="P:positive regulation of transcription from RNA polymerase II promoter by galactose"/>
    <property type="evidence" value="ECO:0007669"/>
    <property type="project" value="TreeGrafter"/>
</dbReference>
<gene>
    <name evidence="5" type="ORF">A1O5_09388</name>
</gene>
<organism evidence="5 6">
    <name type="scientific">Cladophialophora psammophila CBS 110553</name>
    <dbReference type="NCBI Taxonomy" id="1182543"/>
    <lineage>
        <taxon>Eukaryota</taxon>
        <taxon>Fungi</taxon>
        <taxon>Dikarya</taxon>
        <taxon>Ascomycota</taxon>
        <taxon>Pezizomycotina</taxon>
        <taxon>Eurotiomycetes</taxon>
        <taxon>Chaetothyriomycetidae</taxon>
        <taxon>Chaetothyriales</taxon>
        <taxon>Herpotrichiellaceae</taxon>
        <taxon>Cladophialophora</taxon>
    </lineage>
</organism>
<dbReference type="CDD" id="cd12148">
    <property type="entry name" value="fungal_TF_MHR"/>
    <property type="match status" value="1"/>
</dbReference>
<dbReference type="Pfam" id="PF04082">
    <property type="entry name" value="Fungal_trans"/>
    <property type="match status" value="1"/>
</dbReference>
<keyword evidence="3" id="KW-0539">Nucleus</keyword>
<dbReference type="OrthoDB" id="4160707at2759"/>
<dbReference type="GO" id="GO:0000978">
    <property type="term" value="F:RNA polymerase II cis-regulatory region sequence-specific DNA binding"/>
    <property type="evidence" value="ECO:0007669"/>
    <property type="project" value="TreeGrafter"/>
</dbReference>
<evidence type="ECO:0000313" key="5">
    <source>
        <dbReference type="EMBL" id="EXJ67375.1"/>
    </source>
</evidence>
<dbReference type="InterPro" id="IPR007219">
    <property type="entry name" value="XnlR_reg_dom"/>
</dbReference>
<sequence length="350" mass="39450">MIDDTGTVGEPSLVTVQTYISTAIYLLNAGQYQTAYTMLGLAIRFAYALDLHRDDPVPLDLSDAEWKRRTWWVLVMLDLRCSTELGRPTATCGSALACSLPSPDIQSPHVKLEYHVWTAKLTAARLLLHESLARSKMDGAIANGGVADISAEALAQAITPLERWRDELGNSDMFAHLDLDKPLSFAPDFDLLPEWLQRQVILLSLHYHDIMSMLYRPFIMQSLSDRLRIDREADDVDPLSDRGLRHALNVIDIIFLALRASDLLYGQFELYSLQWNAMLNLVLFISAYPLAMDPDTAISKLDRAVLLFQLSEKRYAVARRANALCRKLRAAGIHIVKDANRSVRSDPSYY</sequence>
<dbReference type="EMBL" id="AMGX01000016">
    <property type="protein sequence ID" value="EXJ67375.1"/>
    <property type="molecule type" value="Genomic_DNA"/>
</dbReference>
<proteinExistence type="predicted"/>
<dbReference type="SMART" id="SM00906">
    <property type="entry name" value="Fungal_trans"/>
    <property type="match status" value="1"/>
</dbReference>
<dbReference type="PANTHER" id="PTHR47424">
    <property type="entry name" value="REGULATORY PROTEIN GAL4"/>
    <property type="match status" value="1"/>
</dbReference>
<protein>
    <recommendedName>
        <fullName evidence="4">FHA domain-containing protein</fullName>
    </recommendedName>
</protein>
<dbReference type="eggNOG" id="ENOG502SMTH">
    <property type="taxonomic scope" value="Eukaryota"/>
</dbReference>
<dbReference type="GO" id="GO:0000981">
    <property type="term" value="F:DNA-binding transcription factor activity, RNA polymerase II-specific"/>
    <property type="evidence" value="ECO:0007669"/>
    <property type="project" value="TreeGrafter"/>
</dbReference>